<dbReference type="EMBL" id="CAVMBE010000089">
    <property type="protein sequence ID" value="CAK4033609.1"/>
    <property type="molecule type" value="Genomic_DNA"/>
</dbReference>
<keyword evidence="4" id="KW-1185">Reference proteome</keyword>
<feature type="coiled-coil region" evidence="1">
    <location>
        <begin position="152"/>
        <end position="179"/>
    </location>
</feature>
<proteinExistence type="predicted"/>
<dbReference type="Proteomes" id="UP001296104">
    <property type="component" value="Unassembled WGS sequence"/>
</dbReference>
<sequence>MAETSSSRAAKRYSDNSGDMQLQHKKAKTAADSPLDGQAIMTLWTDLATKYEDRFEHVRSTATLQLEFFRKDVHVKGRYEPLDWLRDQRDESATAEARSEYMKLWVGSTFALIDIIKHYINVNEEALPCLDETYGYMEQCGDSDRGWILKLKNNTAGRIGEAKRDLATLEENLDMVYTELQRFQFTETNTAKMDTRRE</sequence>
<evidence type="ECO:0000256" key="2">
    <source>
        <dbReference type="SAM" id="MobiDB-lite"/>
    </source>
</evidence>
<accession>A0AAI9EEV3</accession>
<dbReference type="AlphaFoldDB" id="A0AAI9EEV3"/>
<organism evidence="3 4">
    <name type="scientific">Lecanosticta acicola</name>
    <dbReference type="NCBI Taxonomy" id="111012"/>
    <lineage>
        <taxon>Eukaryota</taxon>
        <taxon>Fungi</taxon>
        <taxon>Dikarya</taxon>
        <taxon>Ascomycota</taxon>
        <taxon>Pezizomycotina</taxon>
        <taxon>Dothideomycetes</taxon>
        <taxon>Dothideomycetidae</taxon>
        <taxon>Mycosphaerellales</taxon>
        <taxon>Mycosphaerellaceae</taxon>
        <taxon>Lecanosticta</taxon>
    </lineage>
</organism>
<evidence type="ECO:0000256" key="1">
    <source>
        <dbReference type="SAM" id="Coils"/>
    </source>
</evidence>
<comment type="caution">
    <text evidence="3">The sequence shown here is derived from an EMBL/GenBank/DDBJ whole genome shotgun (WGS) entry which is preliminary data.</text>
</comment>
<protein>
    <submittedName>
        <fullName evidence="3">Uncharacterized protein</fullName>
    </submittedName>
</protein>
<name>A0AAI9EEV3_9PEZI</name>
<evidence type="ECO:0000313" key="4">
    <source>
        <dbReference type="Proteomes" id="UP001296104"/>
    </source>
</evidence>
<feature type="region of interest" description="Disordered" evidence="2">
    <location>
        <begin position="1"/>
        <end position="31"/>
    </location>
</feature>
<keyword evidence="1" id="KW-0175">Coiled coil</keyword>
<reference evidence="3" key="1">
    <citation type="submission" date="2023-11" db="EMBL/GenBank/DDBJ databases">
        <authorList>
            <person name="Alioto T."/>
            <person name="Alioto T."/>
            <person name="Gomez Garrido J."/>
        </authorList>
    </citation>
    <scope>NUCLEOTIDE SEQUENCE</scope>
</reference>
<gene>
    <name evidence="3" type="ORF">LECACI_7A008767</name>
</gene>
<evidence type="ECO:0000313" key="3">
    <source>
        <dbReference type="EMBL" id="CAK4033609.1"/>
    </source>
</evidence>